<dbReference type="EMBL" id="JACSPP010000110">
    <property type="protein sequence ID" value="MBD8042104.1"/>
    <property type="molecule type" value="Genomic_DNA"/>
</dbReference>
<gene>
    <name evidence="1" type="ORF">H9625_17050</name>
</gene>
<evidence type="ECO:0000313" key="1">
    <source>
        <dbReference type="EMBL" id="MBD8042104.1"/>
    </source>
</evidence>
<dbReference type="Proteomes" id="UP000620874">
    <property type="component" value="Unassembled WGS sequence"/>
</dbReference>
<comment type="caution">
    <text evidence="1">The sequence shown here is derived from an EMBL/GenBank/DDBJ whole genome shotgun (WGS) entry which is preliminary data.</text>
</comment>
<reference evidence="1 2" key="1">
    <citation type="submission" date="2020-08" db="EMBL/GenBank/DDBJ databases">
        <title>A Genomic Blueprint of the Chicken Gut Microbiome.</title>
        <authorList>
            <person name="Gilroy R."/>
            <person name="Ravi A."/>
            <person name="Getino M."/>
            <person name="Pursley I."/>
            <person name="Horton D.L."/>
            <person name="Alikhan N.-F."/>
            <person name="Baker D."/>
            <person name="Gharbi K."/>
            <person name="Hall N."/>
            <person name="Watson M."/>
            <person name="Adriaenssens E.M."/>
            <person name="Foster-Nyarko E."/>
            <person name="Jarju S."/>
            <person name="Secka A."/>
            <person name="Antonio M."/>
            <person name="Oren A."/>
            <person name="Chaudhuri R."/>
            <person name="La Ragione R.M."/>
            <person name="Hildebrand F."/>
            <person name="Pallen M.J."/>
        </authorList>
    </citation>
    <scope>NUCLEOTIDE SEQUENCE [LARGE SCALE GENOMIC DNA]</scope>
    <source>
        <strain evidence="1 2">Sa1CVN1</strain>
    </source>
</reference>
<name>A0ABR8YD08_9BACT</name>
<accession>A0ABR8YD08</accession>
<sequence>MPGAALDGHISEQFTATEYELTLTSMNGTSVIYSDDATLTVSNPDAADILRLNPAFVEDGVLQVSALPTGNNVDYDFESGIIKANAYTTALGDPTFTDMDYKTFVDNGGDTQNSKDFANWDWIENGELHVNKWIEGSNVPANQQHMYKVRKIRAQYPLFYNENNKITFDFEVVVKSQVYSDDPTQVITFDNDKLVAVYGGADGSNKVDIKNAVKSAVFALGSDKGKSYTLFATKAGDITAMGYAYGITDNLTTAVSSVNYMLDANNMLIELAVKDMNYLGYSGEDILAAQTGEEKFYLKEADYLKLWNSVKNQAYFEVAGNYYALKDAAAANKDADYTWFIAYATQIKFQTQKDIVVGTTTEKPADNRIVSVAIKAVDKNYAAKFIENINDFGGNLNLNAFDGNSVITVKDQLEEGVSETSTVDMQLIVKDIWNKTMYVPFKLTVKTTK</sequence>
<keyword evidence="2" id="KW-1185">Reference proteome</keyword>
<organism evidence="1 2">
    <name type="scientific">Phocaeicola intestinalis</name>
    <dbReference type="NCBI Taxonomy" id="2762212"/>
    <lineage>
        <taxon>Bacteria</taxon>
        <taxon>Pseudomonadati</taxon>
        <taxon>Bacteroidota</taxon>
        <taxon>Bacteroidia</taxon>
        <taxon>Bacteroidales</taxon>
        <taxon>Bacteroidaceae</taxon>
        <taxon>Phocaeicola</taxon>
    </lineage>
</organism>
<protein>
    <submittedName>
        <fullName evidence="1">Uncharacterized protein</fullName>
    </submittedName>
</protein>
<proteinExistence type="predicted"/>
<dbReference type="RefSeq" id="WP_191765510.1">
    <property type="nucleotide sequence ID" value="NZ_JACSPP010000110.1"/>
</dbReference>
<evidence type="ECO:0000313" key="2">
    <source>
        <dbReference type="Proteomes" id="UP000620874"/>
    </source>
</evidence>